<keyword evidence="4" id="KW-1185">Reference proteome</keyword>
<organism evidence="3 4">
    <name type="scientific">Anaerosacchariphilus polymeriproducens</name>
    <dbReference type="NCBI Taxonomy" id="1812858"/>
    <lineage>
        <taxon>Bacteria</taxon>
        <taxon>Bacillati</taxon>
        <taxon>Bacillota</taxon>
        <taxon>Clostridia</taxon>
        <taxon>Lachnospirales</taxon>
        <taxon>Lachnospiraceae</taxon>
        <taxon>Anaerosacchariphilus</taxon>
    </lineage>
</organism>
<dbReference type="GO" id="GO:0030435">
    <property type="term" value="P:sporulation resulting in formation of a cellular spore"/>
    <property type="evidence" value="ECO:0007669"/>
    <property type="project" value="UniProtKB-KW"/>
</dbReference>
<proteinExistence type="inferred from homology"/>
<comment type="similarity">
    <text evidence="1">Belongs to the cyt1/cyt2 endotoxin family.</text>
</comment>
<dbReference type="GO" id="GO:0005576">
    <property type="term" value="C:extracellular region"/>
    <property type="evidence" value="ECO:0007669"/>
    <property type="project" value="InterPro"/>
</dbReference>
<dbReference type="InterPro" id="IPR001615">
    <property type="entry name" value="Endotoxin_CytB"/>
</dbReference>
<dbReference type="Gene3D" id="3.40.198.10">
    <property type="entry name" value="Delta-endotoxin CytB-like"/>
    <property type="match status" value="1"/>
</dbReference>
<dbReference type="AlphaFoldDB" id="A0A371AZH2"/>
<name>A0A371AZH2_9FIRM</name>
<dbReference type="EMBL" id="QRCT01000009">
    <property type="protein sequence ID" value="RDU24956.1"/>
    <property type="molecule type" value="Genomic_DNA"/>
</dbReference>
<keyword evidence="2" id="KW-0749">Sporulation</keyword>
<dbReference type="InterPro" id="IPR035918">
    <property type="entry name" value="CytB_endotoxin-like_sf"/>
</dbReference>
<comment type="caution">
    <text evidence="3">The sequence shown here is derived from an EMBL/GenBank/DDBJ whole genome shotgun (WGS) entry which is preliminary data.</text>
</comment>
<reference evidence="3 4" key="1">
    <citation type="submission" date="2018-07" db="EMBL/GenBank/DDBJ databases">
        <title>Anaerosacharophilus polymeroproducens gen. nov. sp. nov., an anaerobic bacterium isolated from salt field.</title>
        <authorList>
            <person name="Kim W."/>
            <person name="Yang S.-H."/>
            <person name="Oh J."/>
            <person name="Lee J.-H."/>
            <person name="Kwon K.K."/>
        </authorList>
    </citation>
    <scope>NUCLEOTIDE SEQUENCE [LARGE SCALE GENOMIC DNA]</scope>
    <source>
        <strain evidence="3 4">MCWD5</strain>
    </source>
</reference>
<dbReference type="Pfam" id="PF01338">
    <property type="entry name" value="Bac_thur_toxin"/>
    <property type="match status" value="1"/>
</dbReference>
<dbReference type="Proteomes" id="UP000255036">
    <property type="component" value="Unassembled WGS sequence"/>
</dbReference>
<evidence type="ECO:0000256" key="1">
    <source>
        <dbReference type="ARBA" id="ARBA00009676"/>
    </source>
</evidence>
<evidence type="ECO:0000313" key="4">
    <source>
        <dbReference type="Proteomes" id="UP000255036"/>
    </source>
</evidence>
<evidence type="ECO:0000313" key="3">
    <source>
        <dbReference type="EMBL" id="RDU24956.1"/>
    </source>
</evidence>
<protein>
    <submittedName>
        <fullName evidence="3">Uncharacterized protein</fullName>
    </submittedName>
</protein>
<gene>
    <name evidence="3" type="ORF">DWV06_01635</name>
</gene>
<accession>A0A371AZH2</accession>
<dbReference type="SUPFAM" id="SSF55676">
    <property type="entry name" value="CytB endotoxin-like"/>
    <property type="match status" value="1"/>
</dbReference>
<evidence type="ECO:0000256" key="2">
    <source>
        <dbReference type="ARBA" id="ARBA00022969"/>
    </source>
</evidence>
<sequence>MMFMSMQTLMFINIKNQKGEISMKKILKTISAICMAFIICSNSVSAESITTFGDMTQIINADNMQYAPQLMEFATVLQVGFEKEDLKYDFAKLIQTVKSDPSKTMAVVGTLNHTINKSSANYVEMSDAVSNVLLNVLKCKLTPESKNIFANAIKECFEAPQNNKSGYSFIYSKESENNCTYKCNVLFAIKDQTTGVFMYGLPISLTISLNKSKQKVFGITVKDKQNYSVKVEAVEVLKLAQKVG</sequence>